<evidence type="ECO:0000256" key="9">
    <source>
        <dbReference type="ARBA" id="ARBA00023136"/>
    </source>
</evidence>
<comment type="subcellular location">
    <subcellularLocation>
        <location evidence="1">Membrane</location>
        <topology evidence="1">Multi-pass membrane protein</topology>
    </subcellularLocation>
</comment>
<feature type="region of interest" description="Disordered" evidence="11">
    <location>
        <begin position="47"/>
        <end position="84"/>
    </location>
</feature>
<keyword evidence="7 12" id="KW-1133">Transmembrane helix</keyword>
<feature type="compositionally biased region" description="Low complexity" evidence="11">
    <location>
        <begin position="75"/>
        <end position="84"/>
    </location>
</feature>
<dbReference type="AlphaFoldDB" id="A0A7S0Z7X2"/>
<dbReference type="InterPro" id="IPR005821">
    <property type="entry name" value="Ion_trans_dom"/>
</dbReference>
<keyword evidence="5" id="KW-0631">Potassium channel</keyword>
<evidence type="ECO:0000256" key="5">
    <source>
        <dbReference type="ARBA" id="ARBA00022826"/>
    </source>
</evidence>
<dbReference type="Gene3D" id="1.10.287.70">
    <property type="match status" value="1"/>
</dbReference>
<gene>
    <name evidence="14" type="ORF">OMED0930_LOCUS4517</name>
</gene>
<keyword evidence="9 12" id="KW-0472">Membrane</keyword>
<reference evidence="14" key="1">
    <citation type="submission" date="2021-01" db="EMBL/GenBank/DDBJ databases">
        <authorList>
            <person name="Corre E."/>
            <person name="Pelletier E."/>
            <person name="Niang G."/>
            <person name="Scheremetjew M."/>
            <person name="Finn R."/>
            <person name="Kale V."/>
            <person name="Holt S."/>
            <person name="Cochrane G."/>
            <person name="Meng A."/>
            <person name="Brown T."/>
            <person name="Cohen L."/>
        </authorList>
    </citation>
    <scope>NUCLEOTIDE SEQUENCE</scope>
    <source>
        <strain evidence="14">Clade-D-RCC1621</strain>
    </source>
</reference>
<evidence type="ECO:0000256" key="6">
    <source>
        <dbReference type="ARBA" id="ARBA00022958"/>
    </source>
</evidence>
<feature type="compositionally biased region" description="Polar residues" evidence="11">
    <location>
        <begin position="450"/>
        <end position="465"/>
    </location>
</feature>
<keyword evidence="8" id="KW-0406">Ion transport</keyword>
<feature type="transmembrane region" description="Helical" evidence="12">
    <location>
        <begin position="316"/>
        <end position="339"/>
    </location>
</feature>
<evidence type="ECO:0000256" key="7">
    <source>
        <dbReference type="ARBA" id="ARBA00022989"/>
    </source>
</evidence>
<organism evidence="14">
    <name type="scientific">Ostreococcus mediterraneus</name>
    <dbReference type="NCBI Taxonomy" id="1486918"/>
    <lineage>
        <taxon>Eukaryota</taxon>
        <taxon>Viridiplantae</taxon>
        <taxon>Chlorophyta</taxon>
        <taxon>Mamiellophyceae</taxon>
        <taxon>Mamiellales</taxon>
        <taxon>Bathycoccaceae</taxon>
        <taxon>Ostreococcus</taxon>
    </lineage>
</organism>
<keyword evidence="2" id="KW-0813">Transport</keyword>
<dbReference type="Pfam" id="PF00520">
    <property type="entry name" value="Ion_trans"/>
    <property type="match status" value="1"/>
</dbReference>
<dbReference type="InterPro" id="IPR047871">
    <property type="entry name" value="K_chnl_Slo-like"/>
</dbReference>
<keyword evidence="3" id="KW-0633">Potassium transport</keyword>
<evidence type="ECO:0000256" key="4">
    <source>
        <dbReference type="ARBA" id="ARBA00022692"/>
    </source>
</evidence>
<evidence type="ECO:0000256" key="10">
    <source>
        <dbReference type="ARBA" id="ARBA00023303"/>
    </source>
</evidence>
<dbReference type="PANTHER" id="PTHR10027:SF10">
    <property type="entry name" value="SLOWPOKE 2, ISOFORM D"/>
    <property type="match status" value="1"/>
</dbReference>
<dbReference type="PANTHER" id="PTHR10027">
    <property type="entry name" value="CALCIUM-ACTIVATED POTASSIUM CHANNEL ALPHA CHAIN"/>
    <property type="match status" value="1"/>
</dbReference>
<evidence type="ECO:0000256" key="12">
    <source>
        <dbReference type="SAM" id="Phobius"/>
    </source>
</evidence>
<feature type="domain" description="Ion transport" evidence="13">
    <location>
        <begin position="165"/>
        <end position="314"/>
    </location>
</feature>
<proteinExistence type="predicted"/>
<evidence type="ECO:0000313" key="14">
    <source>
        <dbReference type="EMBL" id="CAD8813422.1"/>
    </source>
</evidence>
<evidence type="ECO:0000256" key="2">
    <source>
        <dbReference type="ARBA" id="ARBA00022448"/>
    </source>
</evidence>
<evidence type="ECO:0000259" key="13">
    <source>
        <dbReference type="Pfam" id="PF00520"/>
    </source>
</evidence>
<keyword evidence="6" id="KW-0630">Potassium</keyword>
<keyword evidence="4 12" id="KW-0812">Transmembrane</keyword>
<dbReference type="SUPFAM" id="SSF81324">
    <property type="entry name" value="Voltage-gated potassium channels"/>
    <property type="match status" value="1"/>
</dbReference>
<evidence type="ECO:0000256" key="3">
    <source>
        <dbReference type="ARBA" id="ARBA00022538"/>
    </source>
</evidence>
<evidence type="ECO:0000256" key="1">
    <source>
        <dbReference type="ARBA" id="ARBA00004141"/>
    </source>
</evidence>
<feature type="transmembrane region" description="Helical" evidence="12">
    <location>
        <begin position="257"/>
        <end position="276"/>
    </location>
</feature>
<protein>
    <recommendedName>
        <fullName evidence="13">Ion transport domain-containing protein</fullName>
    </recommendedName>
</protein>
<accession>A0A7S0Z7X2</accession>
<evidence type="ECO:0000256" key="8">
    <source>
        <dbReference type="ARBA" id="ARBA00023065"/>
    </source>
</evidence>
<name>A0A7S0Z7X2_9CHLO</name>
<feature type="region of interest" description="Disordered" evidence="11">
    <location>
        <begin position="449"/>
        <end position="472"/>
    </location>
</feature>
<dbReference type="EMBL" id="HBFO01006501">
    <property type="protein sequence ID" value="CAD8813422.1"/>
    <property type="molecule type" value="Transcribed_RNA"/>
</dbReference>
<dbReference type="GO" id="GO:0016020">
    <property type="term" value="C:membrane"/>
    <property type="evidence" value="ECO:0007669"/>
    <property type="project" value="UniProtKB-SubCell"/>
</dbReference>
<keyword evidence="10" id="KW-0407">Ion channel</keyword>
<dbReference type="GO" id="GO:0005267">
    <property type="term" value="F:potassium channel activity"/>
    <property type="evidence" value="ECO:0007669"/>
    <property type="project" value="UniProtKB-KW"/>
</dbReference>
<sequence length="472" mass="51696">MMTTTRTRTRGGDGFGRRDVSRARVGGILDDYAPMHSSRMMVRARAVNEDGPTSSPSSSSFDGFATRDSGDEPRSGASSASRSAASLARERLGTKKKLTAKEAIQLALDDLDSNGLWAVISSGIVFGTFLLETYNVSSLGGWDILYREDIPWYTGIISMQSLIDIEDAYNLLFLFELGLRAYAADFSLKFWTKPVTIVDVASTVPPLLAIFEVLDRSAPFYRFLRLLRVLRLLRLLDRSPDSVLFGLVKSDSMGVQLVGIGAEFVCIFVIAAGVIYDLEFGVNPAVHNLNDTLYWAILTLTGIGQPFEVVTAGGRIATVISIVVALIVVPGQLAKLATISGAQNLMNMMADDEDEEDEENDDYFIVASTNGSTDVEPDSAKAAKVFNDRQCEQCGLEMHQIDARFCRRCAARLPEAADTENIYKKRVKRRKAQQPPMIEAALPGMRLGIDTTSTIGSATRSLQKSRNQRGRS</sequence>
<evidence type="ECO:0000256" key="11">
    <source>
        <dbReference type="SAM" id="MobiDB-lite"/>
    </source>
</evidence>